<reference evidence="1 2" key="1">
    <citation type="journal article" date="2012" name="J. Bacteriol.">
        <title>Genome sequence of the pathogenic Herbaspirillum seropedicae strain Os34, isolated from rice roots.</title>
        <authorList>
            <person name="Ye W."/>
            <person name="Ye S."/>
            <person name="Liu J."/>
            <person name="Chang S."/>
            <person name="Chen M."/>
            <person name="Zhu B."/>
            <person name="Guo L."/>
            <person name="An Q."/>
        </authorList>
    </citation>
    <scope>NUCLEOTIDE SEQUENCE [LARGE SCALE GENOMIC DNA]</scope>
    <source>
        <strain evidence="1 2">Os34</strain>
    </source>
</reference>
<dbReference type="AlphaFoldDB" id="A0A6M3ZYQ1"/>
<proteinExistence type="predicted"/>
<evidence type="ECO:0000313" key="2">
    <source>
        <dbReference type="Proteomes" id="UP000501648"/>
    </source>
</evidence>
<evidence type="ECO:0000313" key="1">
    <source>
        <dbReference type="EMBL" id="QJQ03794.1"/>
    </source>
</evidence>
<sequence>MLVFCTSSLDLHSSRIRVLAGFTKCHLLQRSVFTPQKHIGPAEFLNFFSPYLLTGEIGKTMFSDKWRRTFFLISGRIGVSSLICFAKLAHNLAFEIIAVPR</sequence>
<dbReference type="Proteomes" id="UP000501648">
    <property type="component" value="Chromosome"/>
</dbReference>
<organism evidence="1 2">
    <name type="scientific">Herbaspirillum rubrisubalbicans Os34</name>
    <dbReference type="NCBI Taxonomy" id="1235827"/>
    <lineage>
        <taxon>Bacteria</taxon>
        <taxon>Pseudomonadati</taxon>
        <taxon>Pseudomonadota</taxon>
        <taxon>Betaproteobacteria</taxon>
        <taxon>Burkholderiales</taxon>
        <taxon>Oxalobacteraceae</taxon>
        <taxon>Herbaspirillum</taxon>
    </lineage>
</organism>
<protein>
    <submittedName>
        <fullName evidence="1">Uncharacterized protein</fullName>
    </submittedName>
</protein>
<name>A0A6M3ZYQ1_9BURK</name>
<dbReference type="EMBL" id="CP008956">
    <property type="protein sequence ID" value="QJQ03794.1"/>
    <property type="molecule type" value="Genomic_DNA"/>
</dbReference>
<accession>A0A6M3ZYQ1</accession>
<gene>
    <name evidence="1" type="ORF">C798_27185</name>
</gene>